<dbReference type="VEuPathDB" id="VectorBase:ASTEI03456"/>
<comment type="similarity">
    <text evidence="4">Belongs to the ZFTRAF1 family.</text>
</comment>
<accession>A0A182Y4S0</accession>
<dbReference type="PANTHER" id="PTHR23059">
    <property type="entry name" value="CYSTEINE AND HISTIDINE-RICH PROTEIN 1"/>
    <property type="match status" value="1"/>
</dbReference>
<dbReference type="InterPro" id="IPR039338">
    <property type="entry name" value="ZFTRAF1"/>
</dbReference>
<evidence type="ECO:0000256" key="1">
    <source>
        <dbReference type="ARBA" id="ARBA00022723"/>
    </source>
</evidence>
<sequence>MADSLVETPTAASSAHLMNLNVINAMSTSSSSASSDPGSSASSSSSSSSAASSSSVATSSGSSGNVSGTVDQTAASNGSSSGPSPTVLMSVSSATTSSQTTARQSSLASDLLLNQMLNIAQHRAASNGGSNQQQPSSSSSTPNVPSSSSTVSSSGTPVVSSQLSSIPSPGAELIPTIITFSAIPSSSSAAASSSVQQQPLELLHRETPKQAPANRNLATSIHGRSADERGDDDCGGEPEAKRKKLDKPSAKVEKLELRLGGILCCAVCLDLPRTAMYQCSMGHLMCAGCFTHLLADGRLRDQNATCPNCRTEISKNNSSRNLAVEKAVSELPAECQYCSKEFPNKSIDYHESTECEDRPTDCKYARIGCQWRGPIHEVTSHEGNCAHPRKSGADVMVALQAHDVKAAEDKKLFLTLIDLLSYEKIIFNDLQLKPYRTDEYVHRLYYETSRFSAFNHQWVVKAIINKSQRDPHESCERDITYQLILKSKTTSPLPMHFFVLRGPFSDIKVDTQIYKHDFADTETESPFKLLPLPDTAECNRLLAAKAINFRLIMFLASK</sequence>
<evidence type="ECO:0000256" key="5">
    <source>
        <dbReference type="SAM" id="MobiDB-lite"/>
    </source>
</evidence>
<name>A0A182Y4S0_ANOST</name>
<organism evidence="6 7">
    <name type="scientific">Anopheles stephensi</name>
    <name type="common">Indo-Pakistan malaria mosquito</name>
    <dbReference type="NCBI Taxonomy" id="30069"/>
    <lineage>
        <taxon>Eukaryota</taxon>
        <taxon>Metazoa</taxon>
        <taxon>Ecdysozoa</taxon>
        <taxon>Arthropoda</taxon>
        <taxon>Hexapoda</taxon>
        <taxon>Insecta</taxon>
        <taxon>Pterygota</taxon>
        <taxon>Neoptera</taxon>
        <taxon>Endopterygota</taxon>
        <taxon>Diptera</taxon>
        <taxon>Nematocera</taxon>
        <taxon>Culicoidea</taxon>
        <taxon>Culicidae</taxon>
        <taxon>Anophelinae</taxon>
        <taxon>Anopheles</taxon>
    </lineage>
</organism>
<keyword evidence="1" id="KW-0479">Metal-binding</keyword>
<reference evidence="7" key="1">
    <citation type="journal article" date="2014" name="Genome Biol.">
        <title>Genome analysis of a major urban malaria vector mosquito, Anopheles stephensi.</title>
        <authorList>
            <person name="Jiang X."/>
            <person name="Peery A."/>
            <person name="Hall A.B."/>
            <person name="Sharma A."/>
            <person name="Chen X.G."/>
            <person name="Waterhouse R.M."/>
            <person name="Komissarov A."/>
            <person name="Riehle M.M."/>
            <person name="Shouche Y."/>
            <person name="Sharakhova M.V."/>
            <person name="Lawson D."/>
            <person name="Pakpour N."/>
            <person name="Arensburger P."/>
            <person name="Davidson V.L."/>
            <person name="Eiglmeier K."/>
            <person name="Emrich S."/>
            <person name="George P."/>
            <person name="Kennedy R.C."/>
            <person name="Mane S.P."/>
            <person name="Maslen G."/>
            <person name="Oringanje C."/>
            <person name="Qi Y."/>
            <person name="Settlage R."/>
            <person name="Tojo M."/>
            <person name="Tubio J.M."/>
            <person name="Unger M.F."/>
            <person name="Wang B."/>
            <person name="Vernick K.D."/>
            <person name="Ribeiro J.M."/>
            <person name="James A.A."/>
            <person name="Michel K."/>
            <person name="Riehle M.A."/>
            <person name="Luckhart S."/>
            <person name="Sharakhov I.V."/>
            <person name="Tu Z."/>
        </authorList>
    </citation>
    <scope>NUCLEOTIDE SEQUENCE [LARGE SCALE GENOMIC DNA]</scope>
    <source>
        <strain evidence="7">Indian</strain>
    </source>
</reference>
<dbReference type="PANTHER" id="PTHR23059:SF4">
    <property type="entry name" value="ZINC FINGER TRAF-TYPE-CONTAINING PROTEIN 1"/>
    <property type="match status" value="1"/>
</dbReference>
<dbReference type="VEuPathDB" id="VectorBase:ASTE008753"/>
<evidence type="ECO:0000256" key="3">
    <source>
        <dbReference type="ARBA" id="ARBA00022833"/>
    </source>
</evidence>
<dbReference type="STRING" id="30069.A0A182Y4S0"/>
<evidence type="ECO:0000256" key="4">
    <source>
        <dbReference type="ARBA" id="ARBA00034319"/>
    </source>
</evidence>
<dbReference type="CDD" id="cd16505">
    <property type="entry name" value="RING-HC_CYHR1"/>
    <property type="match status" value="1"/>
</dbReference>
<dbReference type="InterPro" id="IPR013083">
    <property type="entry name" value="Znf_RING/FYVE/PHD"/>
</dbReference>
<reference evidence="6" key="2">
    <citation type="submission" date="2020-05" db="UniProtKB">
        <authorList>
            <consortium name="EnsemblMetazoa"/>
        </authorList>
    </citation>
    <scope>IDENTIFICATION</scope>
    <source>
        <strain evidence="6">Indian</strain>
    </source>
</reference>
<dbReference type="OMA" id="DPHESCE"/>
<dbReference type="VEuPathDB" id="VectorBase:ASTE008754"/>
<protein>
    <submittedName>
        <fullName evidence="6">Uncharacterized protein</fullName>
    </submittedName>
</protein>
<dbReference type="PROSITE" id="PS50089">
    <property type="entry name" value="ZF_RING_2"/>
    <property type="match status" value="1"/>
</dbReference>
<keyword evidence="2" id="KW-0863">Zinc-finger</keyword>
<dbReference type="GO" id="GO:0005634">
    <property type="term" value="C:nucleus"/>
    <property type="evidence" value="ECO:0007669"/>
    <property type="project" value="TreeGrafter"/>
</dbReference>
<dbReference type="AlphaFoldDB" id="A0A182Y4S0"/>
<dbReference type="Proteomes" id="UP000076408">
    <property type="component" value="Unassembled WGS sequence"/>
</dbReference>
<proteinExistence type="inferred from homology"/>
<dbReference type="SUPFAM" id="SSF57850">
    <property type="entry name" value="RING/U-box"/>
    <property type="match status" value="1"/>
</dbReference>
<keyword evidence="7" id="KW-1185">Reference proteome</keyword>
<dbReference type="SUPFAM" id="SSF49599">
    <property type="entry name" value="TRAF domain-like"/>
    <property type="match status" value="1"/>
</dbReference>
<feature type="region of interest" description="Disordered" evidence="5">
    <location>
        <begin position="206"/>
        <end position="249"/>
    </location>
</feature>
<dbReference type="EnsemblMetazoa" id="ASTEI03456-RA">
    <property type="protein sequence ID" value="ASTEI03456-PA"/>
    <property type="gene ID" value="ASTEI03456"/>
</dbReference>
<evidence type="ECO:0000256" key="2">
    <source>
        <dbReference type="ARBA" id="ARBA00022771"/>
    </source>
</evidence>
<keyword evidence="3" id="KW-0862">Zinc</keyword>
<dbReference type="InterPro" id="IPR001841">
    <property type="entry name" value="Znf_RING"/>
</dbReference>
<feature type="region of interest" description="Disordered" evidence="5">
    <location>
        <begin position="124"/>
        <end position="166"/>
    </location>
</feature>
<evidence type="ECO:0000313" key="6">
    <source>
        <dbReference type="EnsemblMetazoa" id="ASTEI03456-PA"/>
    </source>
</evidence>
<dbReference type="Gene3D" id="3.30.40.10">
    <property type="entry name" value="Zinc/RING finger domain, C3HC4 (zinc finger)"/>
    <property type="match status" value="2"/>
</dbReference>
<dbReference type="GO" id="GO:0008270">
    <property type="term" value="F:zinc ion binding"/>
    <property type="evidence" value="ECO:0007669"/>
    <property type="project" value="UniProtKB-KW"/>
</dbReference>
<feature type="region of interest" description="Disordered" evidence="5">
    <location>
        <begin position="27"/>
        <end position="102"/>
    </location>
</feature>
<feature type="compositionally biased region" description="Low complexity" evidence="5">
    <location>
        <begin position="126"/>
        <end position="165"/>
    </location>
</feature>
<dbReference type="VEuPathDB" id="VectorBase:ASTEI20_039168"/>
<evidence type="ECO:0000313" key="7">
    <source>
        <dbReference type="Proteomes" id="UP000076408"/>
    </source>
</evidence>